<evidence type="ECO:0000313" key="1">
    <source>
        <dbReference type="EMBL" id="TQE08020.1"/>
    </source>
</evidence>
<organism evidence="1 2">
    <name type="scientific">Malus baccata</name>
    <name type="common">Siberian crab apple</name>
    <name type="synonym">Pyrus baccata</name>
    <dbReference type="NCBI Taxonomy" id="106549"/>
    <lineage>
        <taxon>Eukaryota</taxon>
        <taxon>Viridiplantae</taxon>
        <taxon>Streptophyta</taxon>
        <taxon>Embryophyta</taxon>
        <taxon>Tracheophyta</taxon>
        <taxon>Spermatophyta</taxon>
        <taxon>Magnoliopsida</taxon>
        <taxon>eudicotyledons</taxon>
        <taxon>Gunneridae</taxon>
        <taxon>Pentapetalae</taxon>
        <taxon>rosids</taxon>
        <taxon>fabids</taxon>
        <taxon>Rosales</taxon>
        <taxon>Rosaceae</taxon>
        <taxon>Amygdaloideae</taxon>
        <taxon>Maleae</taxon>
        <taxon>Malus</taxon>
    </lineage>
</organism>
<protein>
    <submittedName>
        <fullName evidence="1">Uncharacterized protein</fullName>
    </submittedName>
</protein>
<sequence length="72" mass="7634">MASVGVVNSSGVGDDAVDLDACELGLGQAFLGKWDIPDLFIQLFHVLESCLEPGLHFGKEIAIGPDPTHIQE</sequence>
<dbReference type="AlphaFoldDB" id="A0A540NBZ7"/>
<dbReference type="Proteomes" id="UP000315295">
    <property type="component" value="Unassembled WGS sequence"/>
</dbReference>
<comment type="caution">
    <text evidence="1">The sequence shown here is derived from an EMBL/GenBank/DDBJ whole genome shotgun (WGS) entry which is preliminary data.</text>
</comment>
<keyword evidence="2" id="KW-1185">Reference proteome</keyword>
<evidence type="ECO:0000313" key="2">
    <source>
        <dbReference type="Proteomes" id="UP000315295"/>
    </source>
</evidence>
<proteinExistence type="predicted"/>
<gene>
    <name evidence="1" type="ORF">C1H46_006294</name>
</gene>
<accession>A0A540NBZ7</accession>
<dbReference type="EMBL" id="VIEB01000076">
    <property type="protein sequence ID" value="TQE08020.1"/>
    <property type="molecule type" value="Genomic_DNA"/>
</dbReference>
<reference evidence="1 2" key="1">
    <citation type="journal article" date="2019" name="G3 (Bethesda)">
        <title>Sequencing of a Wild Apple (Malus baccata) Genome Unravels the Differences Between Cultivated and Wild Apple Species Regarding Disease Resistance and Cold Tolerance.</title>
        <authorList>
            <person name="Chen X."/>
        </authorList>
    </citation>
    <scope>NUCLEOTIDE SEQUENCE [LARGE SCALE GENOMIC DNA]</scope>
    <source>
        <strain evidence="2">cv. Shandingzi</strain>
        <tissue evidence="1">Leaves</tissue>
    </source>
</reference>
<name>A0A540NBZ7_MALBA</name>